<dbReference type="PANTHER" id="PTHR30432:SF1">
    <property type="entry name" value="DNA-BINDING TRANSCRIPTIONAL DUAL REGULATOR MODE"/>
    <property type="match status" value="1"/>
</dbReference>
<sequence length="118" mass="13179">MVVIANLSYSLRIRLKKGEPFFGPGVMQLLQHVADTGSLQTAAAQIKMSYSKAWKIIKEAEKGLGFPLMTRRVGGVGGGSSELTEQGKDFMQRYSCFEREVYKTADDLFNKHFGDVLR</sequence>
<dbReference type="InterPro" id="IPR036388">
    <property type="entry name" value="WH-like_DNA-bd_sf"/>
</dbReference>
<accession>A0A1H7Z1D1</accession>
<dbReference type="InterPro" id="IPR036390">
    <property type="entry name" value="WH_DNA-bd_sf"/>
</dbReference>
<dbReference type="AlphaFoldDB" id="A0A1H7Z1D1"/>
<reference evidence="2 3" key="1">
    <citation type="submission" date="2016-10" db="EMBL/GenBank/DDBJ databases">
        <authorList>
            <person name="de Groot N.N."/>
        </authorList>
    </citation>
    <scope>NUCLEOTIDE SEQUENCE [LARGE SCALE GENOMIC DNA]</scope>
    <source>
        <strain evidence="2 3">CGMCC 1.5070</strain>
    </source>
</reference>
<organism evidence="2 3">
    <name type="scientific">Hydrogenoanaerobacterium saccharovorans</name>
    <dbReference type="NCBI Taxonomy" id="474960"/>
    <lineage>
        <taxon>Bacteria</taxon>
        <taxon>Bacillati</taxon>
        <taxon>Bacillota</taxon>
        <taxon>Clostridia</taxon>
        <taxon>Eubacteriales</taxon>
        <taxon>Oscillospiraceae</taxon>
        <taxon>Hydrogenoanaerobacterium</taxon>
    </lineage>
</organism>
<dbReference type="Pfam" id="PF00126">
    <property type="entry name" value="HTH_1"/>
    <property type="match status" value="1"/>
</dbReference>
<evidence type="ECO:0000313" key="3">
    <source>
        <dbReference type="Proteomes" id="UP000199158"/>
    </source>
</evidence>
<proteinExistence type="predicted"/>
<dbReference type="RefSeq" id="WP_242943063.1">
    <property type="nucleotide sequence ID" value="NZ_FOCG01000001.1"/>
</dbReference>
<dbReference type="SUPFAM" id="SSF46785">
    <property type="entry name" value="Winged helix' DNA-binding domain"/>
    <property type="match status" value="1"/>
</dbReference>
<keyword evidence="3" id="KW-1185">Reference proteome</keyword>
<dbReference type="Proteomes" id="UP000199158">
    <property type="component" value="Unassembled WGS sequence"/>
</dbReference>
<dbReference type="InterPro" id="IPR051815">
    <property type="entry name" value="Molybdate_resp_trans_reg"/>
</dbReference>
<dbReference type="PANTHER" id="PTHR30432">
    <property type="entry name" value="TRANSCRIPTIONAL REGULATOR MODE"/>
    <property type="match status" value="1"/>
</dbReference>
<evidence type="ECO:0000313" key="2">
    <source>
        <dbReference type="EMBL" id="SEM51347.1"/>
    </source>
</evidence>
<name>A0A1H7Z1D1_9FIRM</name>
<dbReference type="STRING" id="474960.SAMN05216180_0342"/>
<gene>
    <name evidence="2" type="ORF">SAMN05216180_0342</name>
</gene>
<dbReference type="Gene3D" id="1.10.10.10">
    <property type="entry name" value="Winged helix-like DNA-binding domain superfamily/Winged helix DNA-binding domain"/>
    <property type="match status" value="1"/>
</dbReference>
<dbReference type="InterPro" id="IPR000847">
    <property type="entry name" value="LysR_HTH_N"/>
</dbReference>
<dbReference type="EMBL" id="FOCG01000001">
    <property type="protein sequence ID" value="SEM51347.1"/>
    <property type="molecule type" value="Genomic_DNA"/>
</dbReference>
<dbReference type="GO" id="GO:0003700">
    <property type="term" value="F:DNA-binding transcription factor activity"/>
    <property type="evidence" value="ECO:0007669"/>
    <property type="project" value="InterPro"/>
</dbReference>
<evidence type="ECO:0000259" key="1">
    <source>
        <dbReference type="Pfam" id="PF00126"/>
    </source>
</evidence>
<protein>
    <submittedName>
        <fullName evidence="2">Molybdate transport system regulatory protein</fullName>
    </submittedName>
</protein>
<feature type="domain" description="HTH lysR-type" evidence="1">
    <location>
        <begin position="27"/>
        <end position="87"/>
    </location>
</feature>